<sequence>MSSRRFCTEVTSICPVSRTTYGYIPNLGGNAFLCALFAACALFHIGAGTYHRSWSFMVALAGGAIMEAIGYGGRIMMHANVWDQTAFKIQICCLVLAPSFIAAGIYLSLKHIVLYVGPESSRLKPRLYTWIFIGFDVFSIIVQAGGGGIAAAAGPENRKLLNTGNNLIITGIAIQVVTMAVCGLLALDYMLRHKKAKKNGVVVSKNQGGYSNGPTVNYKKFLVFVGVEIFAYVVVLIRCIYRLPEMAGGWGNPLMRNEKEFLVLDGMMIALAVLAFTVFHPGWWFPPMGGRWQRQRSAMEAGSDSPVSEEEVKA</sequence>
<reference evidence="7" key="1">
    <citation type="journal article" date="2020" name="Stud. Mycol.">
        <title>101 Dothideomycetes genomes: A test case for predicting lifestyles and emergence of pathogens.</title>
        <authorList>
            <person name="Haridas S."/>
            <person name="Albert R."/>
            <person name="Binder M."/>
            <person name="Bloem J."/>
            <person name="LaButti K."/>
            <person name="Salamov A."/>
            <person name="Andreopoulos B."/>
            <person name="Baker S."/>
            <person name="Barry K."/>
            <person name="Bills G."/>
            <person name="Bluhm B."/>
            <person name="Cannon C."/>
            <person name="Castanera R."/>
            <person name="Culley D."/>
            <person name="Daum C."/>
            <person name="Ezra D."/>
            <person name="Gonzalez J."/>
            <person name="Henrissat B."/>
            <person name="Kuo A."/>
            <person name="Liang C."/>
            <person name="Lipzen A."/>
            <person name="Lutzoni F."/>
            <person name="Magnuson J."/>
            <person name="Mondo S."/>
            <person name="Nolan M."/>
            <person name="Ohm R."/>
            <person name="Pangilinan J."/>
            <person name="Park H.-J."/>
            <person name="Ramirez L."/>
            <person name="Alfaro M."/>
            <person name="Sun H."/>
            <person name="Tritt A."/>
            <person name="Yoshinaga Y."/>
            <person name="Zwiers L.-H."/>
            <person name="Turgeon B."/>
            <person name="Goodwin S."/>
            <person name="Spatafora J."/>
            <person name="Crous P."/>
            <person name="Grigoriev I."/>
        </authorList>
    </citation>
    <scope>NUCLEOTIDE SEQUENCE [LARGE SCALE GENOMIC DNA]</scope>
    <source>
        <strain evidence="7">CECT 20119</strain>
    </source>
</reference>
<feature type="transmembrane region" description="Helical" evidence="5">
    <location>
        <begin position="127"/>
        <end position="154"/>
    </location>
</feature>
<feature type="transmembrane region" description="Helical" evidence="5">
    <location>
        <begin position="166"/>
        <end position="187"/>
    </location>
</feature>
<keyword evidence="2 5" id="KW-0812">Transmembrane</keyword>
<evidence type="ECO:0000256" key="3">
    <source>
        <dbReference type="ARBA" id="ARBA00022989"/>
    </source>
</evidence>
<dbReference type="Pfam" id="PF04479">
    <property type="entry name" value="RTA1"/>
    <property type="match status" value="1"/>
</dbReference>
<dbReference type="GO" id="GO:0000324">
    <property type="term" value="C:fungal-type vacuole"/>
    <property type="evidence" value="ECO:0007669"/>
    <property type="project" value="TreeGrafter"/>
</dbReference>
<dbReference type="PANTHER" id="PTHR31465:SF8">
    <property type="entry name" value="DOMAIN PROTEIN, PUTATIVE (AFU_ORTHOLOGUE AFUA_6G14140)-RELATED"/>
    <property type="match status" value="1"/>
</dbReference>
<dbReference type="PANTHER" id="PTHR31465">
    <property type="entry name" value="PROTEIN RTA1-RELATED"/>
    <property type="match status" value="1"/>
</dbReference>
<keyword evidence="3 5" id="KW-1133">Transmembrane helix</keyword>
<gene>
    <name evidence="6" type="ORF">BDZ85DRAFT_244765</name>
</gene>
<dbReference type="EMBL" id="ML992532">
    <property type="protein sequence ID" value="KAF2218654.1"/>
    <property type="molecule type" value="Genomic_DNA"/>
</dbReference>
<accession>A0A6A6FZA2</accession>
<feature type="transmembrane region" description="Helical" evidence="5">
    <location>
        <begin position="53"/>
        <end position="73"/>
    </location>
</feature>
<feature type="transmembrane region" description="Helical" evidence="5">
    <location>
        <begin position="85"/>
        <end position="107"/>
    </location>
</feature>
<feature type="transmembrane region" description="Helical" evidence="5">
    <location>
        <begin position="27"/>
        <end position="47"/>
    </location>
</feature>
<dbReference type="GO" id="GO:0005886">
    <property type="term" value="C:plasma membrane"/>
    <property type="evidence" value="ECO:0007669"/>
    <property type="project" value="TreeGrafter"/>
</dbReference>
<name>A0A6A6FZA2_9PEZI</name>
<dbReference type="InterPro" id="IPR007568">
    <property type="entry name" value="RTA1"/>
</dbReference>
<evidence type="ECO:0000256" key="2">
    <source>
        <dbReference type="ARBA" id="ARBA00022692"/>
    </source>
</evidence>
<keyword evidence="7" id="KW-1185">Reference proteome</keyword>
<dbReference type="Proteomes" id="UP000799538">
    <property type="component" value="Unassembled WGS sequence"/>
</dbReference>
<evidence type="ECO:0000313" key="7">
    <source>
        <dbReference type="Proteomes" id="UP000799538"/>
    </source>
</evidence>
<feature type="transmembrane region" description="Helical" evidence="5">
    <location>
        <begin position="221"/>
        <end position="241"/>
    </location>
</feature>
<evidence type="ECO:0000256" key="4">
    <source>
        <dbReference type="ARBA" id="ARBA00023136"/>
    </source>
</evidence>
<keyword evidence="4 5" id="KW-0472">Membrane</keyword>
<comment type="subcellular location">
    <subcellularLocation>
        <location evidence="1">Membrane</location>
        <topology evidence="1">Multi-pass membrane protein</topology>
    </subcellularLocation>
</comment>
<evidence type="ECO:0000256" key="1">
    <source>
        <dbReference type="ARBA" id="ARBA00004141"/>
    </source>
</evidence>
<protein>
    <submittedName>
        <fullName evidence="6">Putative RTA1 domain protein</fullName>
    </submittedName>
</protein>
<proteinExistence type="predicted"/>
<evidence type="ECO:0000256" key="5">
    <source>
        <dbReference type="SAM" id="Phobius"/>
    </source>
</evidence>
<dbReference type="AlphaFoldDB" id="A0A6A6FZA2"/>
<dbReference type="OrthoDB" id="4521223at2759"/>
<feature type="transmembrane region" description="Helical" evidence="5">
    <location>
        <begin position="262"/>
        <end position="284"/>
    </location>
</feature>
<organism evidence="6 7">
    <name type="scientific">Elsinoe ampelina</name>
    <dbReference type="NCBI Taxonomy" id="302913"/>
    <lineage>
        <taxon>Eukaryota</taxon>
        <taxon>Fungi</taxon>
        <taxon>Dikarya</taxon>
        <taxon>Ascomycota</taxon>
        <taxon>Pezizomycotina</taxon>
        <taxon>Dothideomycetes</taxon>
        <taxon>Dothideomycetidae</taxon>
        <taxon>Myriangiales</taxon>
        <taxon>Elsinoaceae</taxon>
        <taxon>Elsinoe</taxon>
    </lineage>
</organism>
<evidence type="ECO:0000313" key="6">
    <source>
        <dbReference type="EMBL" id="KAF2218654.1"/>
    </source>
</evidence>